<accession>A0A5N6M8J0</accession>
<sequence>MLHWRKEQKQGWKCGTELRKGPKTIRLISNLSSYCAYMEAGASSHGGMEGNRNDRDQRSGERESRGDSKSGALCGSALVLI</sequence>
<gene>
    <name evidence="2" type="ORF">E3N88_32470</name>
    <name evidence="3" type="ORF">E3N88_32485</name>
</gene>
<name>A0A5N6M8J0_9ASTR</name>
<evidence type="ECO:0000256" key="1">
    <source>
        <dbReference type="SAM" id="MobiDB-lite"/>
    </source>
</evidence>
<feature type="region of interest" description="Disordered" evidence="1">
    <location>
        <begin position="41"/>
        <end position="75"/>
    </location>
</feature>
<dbReference type="AlphaFoldDB" id="A0A5N6M8J0"/>
<evidence type="ECO:0000313" key="2">
    <source>
        <dbReference type="EMBL" id="KAD3336950.1"/>
    </source>
</evidence>
<feature type="compositionally biased region" description="Basic and acidic residues" evidence="1">
    <location>
        <begin position="51"/>
        <end position="68"/>
    </location>
</feature>
<dbReference type="EMBL" id="SZYD01000016">
    <property type="protein sequence ID" value="KAD3336950.1"/>
    <property type="molecule type" value="Genomic_DNA"/>
</dbReference>
<organism evidence="3 4">
    <name type="scientific">Mikania micrantha</name>
    <name type="common">bitter vine</name>
    <dbReference type="NCBI Taxonomy" id="192012"/>
    <lineage>
        <taxon>Eukaryota</taxon>
        <taxon>Viridiplantae</taxon>
        <taxon>Streptophyta</taxon>
        <taxon>Embryophyta</taxon>
        <taxon>Tracheophyta</taxon>
        <taxon>Spermatophyta</taxon>
        <taxon>Magnoliopsida</taxon>
        <taxon>eudicotyledons</taxon>
        <taxon>Gunneridae</taxon>
        <taxon>Pentapetalae</taxon>
        <taxon>asterids</taxon>
        <taxon>campanulids</taxon>
        <taxon>Asterales</taxon>
        <taxon>Asteraceae</taxon>
        <taxon>Asteroideae</taxon>
        <taxon>Heliantheae alliance</taxon>
        <taxon>Eupatorieae</taxon>
        <taxon>Mikania</taxon>
    </lineage>
</organism>
<proteinExistence type="predicted"/>
<protein>
    <submittedName>
        <fullName evidence="3">Uncharacterized protein</fullName>
    </submittedName>
</protein>
<keyword evidence="4" id="KW-1185">Reference proteome</keyword>
<comment type="caution">
    <text evidence="3">The sequence shown here is derived from an EMBL/GenBank/DDBJ whole genome shotgun (WGS) entry which is preliminary data.</text>
</comment>
<dbReference type="Proteomes" id="UP000326396">
    <property type="component" value="Linkage Group LG6"/>
</dbReference>
<evidence type="ECO:0000313" key="4">
    <source>
        <dbReference type="Proteomes" id="UP000326396"/>
    </source>
</evidence>
<evidence type="ECO:0000313" key="3">
    <source>
        <dbReference type="EMBL" id="KAD3336965.1"/>
    </source>
</evidence>
<reference evidence="3 4" key="1">
    <citation type="submission" date="2019-05" db="EMBL/GenBank/DDBJ databases">
        <title>Mikania micrantha, genome provides insights into the molecular mechanism of rapid growth.</title>
        <authorList>
            <person name="Liu B."/>
        </authorList>
    </citation>
    <scope>NUCLEOTIDE SEQUENCE [LARGE SCALE GENOMIC DNA]</scope>
    <source>
        <strain evidence="3">NLD-2019</strain>
        <tissue evidence="3">Leaf</tissue>
    </source>
</reference>
<dbReference type="EMBL" id="SZYD01000016">
    <property type="protein sequence ID" value="KAD3336965.1"/>
    <property type="molecule type" value="Genomic_DNA"/>
</dbReference>